<evidence type="ECO:0000313" key="1">
    <source>
        <dbReference type="EMBL" id="PLA76616.1"/>
    </source>
</evidence>
<dbReference type="Pfam" id="PF05119">
    <property type="entry name" value="Terminase_4"/>
    <property type="match status" value="1"/>
</dbReference>
<protein>
    <submittedName>
        <fullName evidence="1">Phage terminase small subunit P27 family</fullName>
    </submittedName>
</protein>
<reference evidence="2" key="1">
    <citation type="submission" date="2017-12" db="EMBL/GenBank/DDBJ databases">
        <authorList>
            <person name="Christensen H."/>
        </authorList>
    </citation>
    <scope>NUCLEOTIDE SEQUENCE [LARGE SCALE GENOMIC DNA]</scope>
    <source>
        <strain evidence="2">268A</strain>
    </source>
</reference>
<dbReference type="Proteomes" id="UP000234579">
    <property type="component" value="Unassembled WGS sequence"/>
</dbReference>
<dbReference type="AlphaFoldDB" id="A0A2I2AB67"/>
<dbReference type="NCBIfam" id="TIGR01558">
    <property type="entry name" value="sm_term_P27"/>
    <property type="match status" value="1"/>
</dbReference>
<proteinExistence type="predicted"/>
<comment type="caution">
    <text evidence="1">The sequence shown here is derived from an EMBL/GenBank/DDBJ whole genome shotgun (WGS) entry which is preliminary data.</text>
</comment>
<evidence type="ECO:0000313" key="2">
    <source>
        <dbReference type="Proteomes" id="UP000234579"/>
    </source>
</evidence>
<accession>A0A2I2AB67</accession>
<dbReference type="RefSeq" id="WP_101811758.1">
    <property type="nucleotide sequence ID" value="NZ_PKGI01000026.1"/>
</dbReference>
<name>A0A2I2AB67_9LACO</name>
<gene>
    <name evidence="1" type="ORF">CYR79_05430</name>
</gene>
<dbReference type="InterPro" id="IPR006448">
    <property type="entry name" value="Phage_term_ssu_P27"/>
</dbReference>
<dbReference type="EMBL" id="PKGI01000026">
    <property type="protein sequence ID" value="PLA76616.1"/>
    <property type="molecule type" value="Genomic_DNA"/>
</dbReference>
<organism evidence="1 2">
    <name type="scientific">Ligilactobacillus agilis</name>
    <dbReference type="NCBI Taxonomy" id="1601"/>
    <lineage>
        <taxon>Bacteria</taxon>
        <taxon>Bacillati</taxon>
        <taxon>Bacillota</taxon>
        <taxon>Bacilli</taxon>
        <taxon>Lactobacillales</taxon>
        <taxon>Lactobacillaceae</taxon>
        <taxon>Ligilactobacillus</taxon>
    </lineage>
</organism>
<sequence>MAKNVMAITKGHETNEQKAIRQQALNEVKNAPMVAADPPTFLDEVAKAEYKRLIVLLADGISALDENILASYCATYSAIVACQKAINADGVVMTENKINPAVKQMDALTKTLRSLANDLGLTPQARLKMAWNNAKQEDNSDPFKALVKS</sequence>